<dbReference type="InterPro" id="IPR008930">
    <property type="entry name" value="Terpenoid_cyclase/PrenylTrfase"/>
</dbReference>
<reference evidence="1 2" key="1">
    <citation type="journal article" date="2016" name="Nat. Commun.">
        <title>Thousands of microbial genomes shed light on interconnected biogeochemical processes in an aquifer system.</title>
        <authorList>
            <person name="Anantharaman K."/>
            <person name="Brown C.T."/>
            <person name="Hug L.A."/>
            <person name="Sharon I."/>
            <person name="Castelle C.J."/>
            <person name="Probst A.J."/>
            <person name="Thomas B.C."/>
            <person name="Singh A."/>
            <person name="Wilkins M.J."/>
            <person name="Karaoz U."/>
            <person name="Brodie E.L."/>
            <person name="Williams K.H."/>
            <person name="Hubbard S.S."/>
            <person name="Banfield J.F."/>
        </authorList>
    </citation>
    <scope>NUCLEOTIDE SEQUENCE [LARGE SCALE GENOMIC DNA]</scope>
</reference>
<gene>
    <name evidence="1" type="ORF">A2735_00595</name>
</gene>
<dbReference type="Proteomes" id="UP000178520">
    <property type="component" value="Unassembled WGS sequence"/>
</dbReference>
<name>A0A1F8EBM1_9BACT</name>
<dbReference type="SUPFAM" id="SSF48239">
    <property type="entry name" value="Terpenoid cyclases/Protein prenyltransferases"/>
    <property type="match status" value="1"/>
</dbReference>
<dbReference type="EMBL" id="MGJA01000003">
    <property type="protein sequence ID" value="OGM98192.1"/>
    <property type="molecule type" value="Genomic_DNA"/>
</dbReference>
<evidence type="ECO:0000313" key="1">
    <source>
        <dbReference type="EMBL" id="OGM98192.1"/>
    </source>
</evidence>
<organism evidence="1 2">
    <name type="scientific">Candidatus Yanofskybacteria bacterium RIFCSPHIGHO2_01_FULL_41_21</name>
    <dbReference type="NCBI Taxonomy" id="1802660"/>
    <lineage>
        <taxon>Bacteria</taxon>
        <taxon>Candidatus Yanofskyibacteriota</taxon>
    </lineage>
</organism>
<protein>
    <submittedName>
        <fullName evidence="1">Uncharacterized protein</fullName>
    </submittedName>
</protein>
<dbReference type="STRING" id="1802660.A2735_00595"/>
<accession>A0A1F8EBM1</accession>
<sequence length="530" mass="61224">MDYPKELYLQEALSYIPHILEILDRSPISKTYGCFDREFWHYKAKDFPSGMYEECVLTLALIYTTDFAGNVYFNNSRIKEYVMAGINFAKTSSRSNGSSDDYYPNEEALGATAFSLYACTEAYLLLDIKDNEIETFFKKRAQFIINKKESGILANHHALSALALYNVFLITKDTELKFHAEEKIQEVLSYQSSEGWFQEYEGCDPGYLTFTIDFLAKYLQKNPENVEIKSALEKAVHFCFLTIHPDGSYGGEYGSRNTSHFVPNGFEILARQFPEATYIRNMFLKSLADKTRSRIDDDRIFNHYIYNYLQAFLNHDNNLPNQERPHEYQKLFKHAGLFIRNKNDSFLICSIKKGGVFKLFQKETLITSDCGLILEKQNGKKIISQMWSAEPEFSISNEELVIEANFYNYSQVLPSPFKQLVFRMITLGLGRRFSRIIRVILQKILIVSKSSTATKLERRFSFQHGKVILTDTITTTEKNFTKIYVPTDFTAIYVATGQAFTTSTLMPWQNYSSETETLNKTGKLTIARNF</sequence>
<evidence type="ECO:0000313" key="2">
    <source>
        <dbReference type="Proteomes" id="UP000178520"/>
    </source>
</evidence>
<proteinExistence type="predicted"/>
<comment type="caution">
    <text evidence="1">The sequence shown here is derived from an EMBL/GenBank/DDBJ whole genome shotgun (WGS) entry which is preliminary data.</text>
</comment>
<dbReference type="AlphaFoldDB" id="A0A1F8EBM1"/>